<accession>A0A238KCJ5</accession>
<evidence type="ECO:0008006" key="3">
    <source>
        <dbReference type="Google" id="ProtNLM"/>
    </source>
</evidence>
<dbReference type="Proteomes" id="UP000220836">
    <property type="component" value="Unassembled WGS sequence"/>
</dbReference>
<name>A0A238KCJ5_9RHOB</name>
<evidence type="ECO:0000313" key="1">
    <source>
        <dbReference type="EMBL" id="SMX40568.1"/>
    </source>
</evidence>
<keyword evidence="2" id="KW-1185">Reference proteome</keyword>
<sequence length="110" mass="12467">MSWENDIFSLMYSDFGAVGVEELTSQFGLWVRNSIIHLWAGYVGFHQWFYHPDLRGTLQAVLIAYCLLQVVQLWTPGDFTLVALDSAWDIVAVAIGISWAWSDAMRGVPK</sequence>
<protein>
    <recommendedName>
        <fullName evidence="3">VanZ-like domain-containing protein</fullName>
    </recommendedName>
</protein>
<evidence type="ECO:0000313" key="2">
    <source>
        <dbReference type="Proteomes" id="UP000220836"/>
    </source>
</evidence>
<dbReference type="EMBL" id="FXYH01000006">
    <property type="protein sequence ID" value="SMX40568.1"/>
    <property type="molecule type" value="Genomic_DNA"/>
</dbReference>
<reference evidence="1 2" key="1">
    <citation type="submission" date="2017-05" db="EMBL/GenBank/DDBJ databases">
        <authorList>
            <person name="Song R."/>
            <person name="Chenine A.L."/>
            <person name="Ruprecht R.M."/>
        </authorList>
    </citation>
    <scope>NUCLEOTIDE SEQUENCE [LARGE SCALE GENOMIC DNA]</scope>
    <source>
        <strain evidence="1 2">CECT 8663</strain>
    </source>
</reference>
<organism evidence="1 2">
    <name type="scientific">Pelagimonas varians</name>
    <dbReference type="NCBI Taxonomy" id="696760"/>
    <lineage>
        <taxon>Bacteria</taxon>
        <taxon>Pseudomonadati</taxon>
        <taxon>Pseudomonadota</taxon>
        <taxon>Alphaproteobacteria</taxon>
        <taxon>Rhodobacterales</taxon>
        <taxon>Roseobacteraceae</taxon>
        <taxon>Pelagimonas</taxon>
    </lineage>
</organism>
<dbReference type="AlphaFoldDB" id="A0A238KCJ5"/>
<proteinExistence type="predicted"/>
<dbReference type="RefSeq" id="WP_097804547.1">
    <property type="nucleotide sequence ID" value="NZ_FXYH01000006.1"/>
</dbReference>
<gene>
    <name evidence="1" type="ORF">PEV8663_02045</name>
</gene>